<protein>
    <submittedName>
        <fullName evidence="1">Uncharacterized protein</fullName>
    </submittedName>
</protein>
<dbReference type="EMBL" id="BDQA01000608">
    <property type="protein sequence ID" value="GBH22084.1"/>
    <property type="molecule type" value="Genomic_RNA"/>
</dbReference>
<proteinExistence type="predicted"/>
<evidence type="ECO:0000313" key="1">
    <source>
        <dbReference type="EMBL" id="GBH22084.1"/>
    </source>
</evidence>
<accession>A0A2V0RAI5</accession>
<dbReference type="AlphaFoldDB" id="A0A2V0RAI5"/>
<name>A0A2V0RAI5_9ZZZZ</name>
<organism evidence="1">
    <name type="scientific">viral metagenome</name>
    <dbReference type="NCBI Taxonomy" id="1070528"/>
    <lineage>
        <taxon>unclassified sequences</taxon>
        <taxon>metagenomes</taxon>
        <taxon>organismal metagenomes</taxon>
    </lineage>
</organism>
<comment type="caution">
    <text evidence="1">The sequence shown here is derived from an EMBL/GenBank/DDBJ whole genome shotgun (WGS) entry which is preliminary data.</text>
</comment>
<sequence>MPGRQVPDLPTGRLSIEEKIEAVNSLTISIKNDNSLVSQFNIGTDENGNFTVLMMNVNVPWNNPIKGVEVSYDHVCTDDAKTEIHPYPPLMPWSNADTTAEDSLVNMEEDVAKEATDNIKRKSMSNDSFEAARNALPRINTPRGVSEADDESLYSHEELRSLQAFLKASSVGKKYFLKMKKDGGLLADMKGVVSMVKMTKRNVYVVKKDDAHGDPGFTMILSKTRPKHCVNIRDLPIGVDIWMAKKAPNQKSTPVTDIEYTMLQHIREAIVSYFTF</sequence>
<reference evidence="1" key="1">
    <citation type="submission" date="2017-04" db="EMBL/GenBank/DDBJ databases">
        <title>Unveiling RNA virosphere associated with marine microorganisms.</title>
        <authorList>
            <person name="Urayama S."/>
            <person name="Takaki Y."/>
            <person name="Nishi S."/>
            <person name="Yoshida Y."/>
            <person name="Deguchi S."/>
            <person name="Takai K."/>
            <person name="Nunoura T."/>
        </authorList>
    </citation>
    <scope>NUCLEOTIDE SEQUENCE</scope>
</reference>